<feature type="domain" description="AB hydrolase-1" evidence="4">
    <location>
        <begin position="409"/>
        <end position="622"/>
    </location>
</feature>
<gene>
    <name evidence="6" type="ORF">C922_02264</name>
</gene>
<dbReference type="GeneID" id="20037538"/>
<feature type="region of interest" description="Disordered" evidence="3">
    <location>
        <begin position="28"/>
        <end position="77"/>
    </location>
</feature>
<keyword evidence="7" id="KW-1185">Reference proteome</keyword>
<dbReference type="InterPro" id="IPR006693">
    <property type="entry name" value="AB_hydrolase_lipase"/>
</dbReference>
<feature type="compositionally biased region" description="Low complexity" evidence="3">
    <location>
        <begin position="28"/>
        <end position="37"/>
    </location>
</feature>
<proteinExistence type="predicted"/>
<feature type="region of interest" description="Disordered" evidence="3">
    <location>
        <begin position="360"/>
        <end position="394"/>
    </location>
</feature>
<feature type="region of interest" description="Disordered" evidence="3">
    <location>
        <begin position="302"/>
        <end position="345"/>
    </location>
</feature>
<evidence type="ECO:0000259" key="5">
    <source>
        <dbReference type="Pfam" id="PF04083"/>
    </source>
</evidence>
<evidence type="ECO:0000259" key="4">
    <source>
        <dbReference type="Pfam" id="PF00561"/>
    </source>
</evidence>
<evidence type="ECO:0000313" key="7">
    <source>
        <dbReference type="Proteomes" id="UP000030640"/>
    </source>
</evidence>
<keyword evidence="1" id="KW-0442">Lipid degradation</keyword>
<feature type="compositionally biased region" description="Basic and acidic residues" evidence="3">
    <location>
        <begin position="318"/>
        <end position="328"/>
    </location>
</feature>
<dbReference type="SUPFAM" id="SSF53474">
    <property type="entry name" value="alpha/beta-Hydrolases"/>
    <property type="match status" value="2"/>
</dbReference>
<dbReference type="GO" id="GO:0016042">
    <property type="term" value="P:lipid catabolic process"/>
    <property type="evidence" value="ECO:0007669"/>
    <property type="project" value="UniProtKB-KW"/>
</dbReference>
<dbReference type="EMBL" id="KI965467">
    <property type="protein sequence ID" value="EUD67114.1"/>
    <property type="molecule type" value="Genomic_DNA"/>
</dbReference>
<reference evidence="6 7" key="1">
    <citation type="submission" date="2013-02" db="EMBL/GenBank/DDBJ databases">
        <title>The Genome Sequence of Plasmodium inui San Antonio 1.</title>
        <authorList>
            <consortium name="The Broad Institute Genome Sequencing Platform"/>
            <consortium name="The Broad Institute Genome Sequencing Center for Infectious Disease"/>
            <person name="Neafsey D."/>
            <person name="Cheeseman I."/>
            <person name="Volkman S."/>
            <person name="Adams J."/>
            <person name="Walker B."/>
            <person name="Young S.K."/>
            <person name="Zeng Q."/>
            <person name="Gargeya S."/>
            <person name="Fitzgerald M."/>
            <person name="Haas B."/>
            <person name="Abouelleil A."/>
            <person name="Alvarado L."/>
            <person name="Arachchi H.M."/>
            <person name="Berlin A.M."/>
            <person name="Chapman S.B."/>
            <person name="Dewar J."/>
            <person name="Goldberg J."/>
            <person name="Griggs A."/>
            <person name="Gujja S."/>
            <person name="Hansen M."/>
            <person name="Howarth C."/>
            <person name="Imamovic A."/>
            <person name="Larimer J."/>
            <person name="McCowan C."/>
            <person name="Murphy C."/>
            <person name="Neiman D."/>
            <person name="Pearson M."/>
            <person name="Priest M."/>
            <person name="Roberts A."/>
            <person name="Saif S."/>
            <person name="Shea T."/>
            <person name="Sisk P."/>
            <person name="Sykes S."/>
            <person name="Wortman J."/>
            <person name="Nusbaum C."/>
            <person name="Birren B."/>
        </authorList>
    </citation>
    <scope>NUCLEOTIDE SEQUENCE [LARGE SCALE GENOMIC DNA]</scope>
    <source>
        <strain evidence="6 7">San Antonio 1</strain>
    </source>
</reference>
<protein>
    <recommendedName>
        <fullName evidence="8">Partial AB-hydrolase lipase domain-containing protein</fullName>
    </recommendedName>
</protein>
<feature type="region of interest" description="Disordered" evidence="3">
    <location>
        <begin position="645"/>
        <end position="664"/>
    </location>
</feature>
<keyword evidence="2" id="KW-0443">Lipid metabolism</keyword>
<dbReference type="AlphaFoldDB" id="W7ADJ0"/>
<dbReference type="PANTHER" id="PTHR11005">
    <property type="entry name" value="LYSOSOMAL ACID LIPASE-RELATED"/>
    <property type="match status" value="1"/>
</dbReference>
<evidence type="ECO:0000256" key="3">
    <source>
        <dbReference type="SAM" id="MobiDB-lite"/>
    </source>
</evidence>
<feature type="region of interest" description="Disordered" evidence="3">
    <location>
        <begin position="220"/>
        <end position="246"/>
    </location>
</feature>
<evidence type="ECO:0008006" key="8">
    <source>
        <dbReference type="Google" id="ProtNLM"/>
    </source>
</evidence>
<dbReference type="Gene3D" id="3.40.50.1820">
    <property type="entry name" value="alpha/beta hydrolase"/>
    <property type="match status" value="2"/>
</dbReference>
<dbReference type="InterPro" id="IPR000073">
    <property type="entry name" value="AB_hydrolase_1"/>
</dbReference>
<name>W7ADJ0_9APIC</name>
<feature type="compositionally biased region" description="Low complexity" evidence="3">
    <location>
        <begin position="46"/>
        <end position="58"/>
    </location>
</feature>
<accession>W7ADJ0</accession>
<dbReference type="Proteomes" id="UP000030640">
    <property type="component" value="Unassembled WGS sequence"/>
</dbReference>
<dbReference type="Pfam" id="PF00561">
    <property type="entry name" value="Abhydrolase_1"/>
    <property type="match status" value="1"/>
</dbReference>
<feature type="domain" description="Partial AB-hydrolase lipase" evidence="5">
    <location>
        <begin position="108"/>
        <end position="160"/>
    </location>
</feature>
<feature type="region of interest" description="Disordered" evidence="3">
    <location>
        <begin position="258"/>
        <end position="287"/>
    </location>
</feature>
<dbReference type="RefSeq" id="XP_008816085.1">
    <property type="nucleotide sequence ID" value="XM_008817863.1"/>
</dbReference>
<feature type="compositionally biased region" description="Basic and acidic residues" evidence="3">
    <location>
        <begin position="65"/>
        <end position="77"/>
    </location>
</feature>
<evidence type="ECO:0000256" key="2">
    <source>
        <dbReference type="ARBA" id="ARBA00023098"/>
    </source>
</evidence>
<dbReference type="VEuPathDB" id="PlasmoDB:C922_02264"/>
<evidence type="ECO:0000313" key="6">
    <source>
        <dbReference type="EMBL" id="EUD67114.1"/>
    </source>
</evidence>
<evidence type="ECO:0000256" key="1">
    <source>
        <dbReference type="ARBA" id="ARBA00022963"/>
    </source>
</evidence>
<sequence length="664" mass="75159">MSVGLGPMLASWRELKLNPMPGHLAYRNANVNNNNNVDGDKAQRGNSSNSSPRSNTCSAANRSNNKNDVKDEEHSRECTPYKIEKRKKKNNNLDSMQQVLLKLTNGKLTSEQHHVYTVDGYRLNLYRIVSTNEKEKLRKKKEVFCLNHGLLESSISYICRGYNSLALQLFANDYDVWISNNRGNAFTKFVGKNYALKKLRERYSLQDLKDIGLDVSEEIATHGSSNGTGDNGKDYTANEGSRDEETLPKARRILNLHQGGNTHDNAAESHVKKNWQGAKRSDDEHKSKTIATACGSLGPILSIVDDPPAEGSRFRKKTLSDGNDKPQGRTECSSSSNSHKDSKNISCNIDNATLVDILKGTGGSEGAYRNENSTTMSRGKKGQQQDDHDEDDDDLIEVKEPEIVDWTFEDMGTKDIPAIIKYIRKKTQKEKIVYVGFSQGSVQLLVSCCLNDYVNDSIKRTYLISLPVIAKNYDELSKAMKHFYIMASNWLEAIFGTKNFLSMVFPEKISVSLIGILGDLYTGKFLKFYTGNVDHNYKKIYYKHTPSGSTSKANLKKWLSSVDNRPVSEAIDKYAGKCCFPITVVYGMKDCAVDAERSIEYMKKKFTKNDLKIITEPEWSHLDCFLTDKRNIALSCILEDMKWEEEKEKKQKEKKQEEKKREES</sequence>
<dbReference type="InterPro" id="IPR029058">
    <property type="entry name" value="AB_hydrolase_fold"/>
</dbReference>
<organism evidence="6 7">
    <name type="scientific">Plasmodium inui San Antonio 1</name>
    <dbReference type="NCBI Taxonomy" id="1237626"/>
    <lineage>
        <taxon>Eukaryota</taxon>
        <taxon>Sar</taxon>
        <taxon>Alveolata</taxon>
        <taxon>Apicomplexa</taxon>
        <taxon>Aconoidasida</taxon>
        <taxon>Haemosporida</taxon>
        <taxon>Plasmodiidae</taxon>
        <taxon>Plasmodium</taxon>
        <taxon>Plasmodium (Plasmodium)</taxon>
    </lineage>
</organism>
<dbReference type="Pfam" id="PF04083">
    <property type="entry name" value="Abhydro_lipase"/>
    <property type="match status" value="1"/>
</dbReference>
<dbReference type="OrthoDB" id="8040642at2759"/>